<gene>
    <name evidence="2" type="ORF">NDU88_001488</name>
</gene>
<evidence type="ECO:0000313" key="2">
    <source>
        <dbReference type="EMBL" id="KAJ1113234.1"/>
    </source>
</evidence>
<evidence type="ECO:0000256" key="1">
    <source>
        <dbReference type="SAM" id="MobiDB-lite"/>
    </source>
</evidence>
<name>A0AAV7NCR1_PLEWA</name>
<organism evidence="2 3">
    <name type="scientific">Pleurodeles waltl</name>
    <name type="common">Iberian ribbed newt</name>
    <dbReference type="NCBI Taxonomy" id="8319"/>
    <lineage>
        <taxon>Eukaryota</taxon>
        <taxon>Metazoa</taxon>
        <taxon>Chordata</taxon>
        <taxon>Craniata</taxon>
        <taxon>Vertebrata</taxon>
        <taxon>Euteleostomi</taxon>
        <taxon>Amphibia</taxon>
        <taxon>Batrachia</taxon>
        <taxon>Caudata</taxon>
        <taxon>Salamandroidea</taxon>
        <taxon>Salamandridae</taxon>
        <taxon>Pleurodelinae</taxon>
        <taxon>Pleurodeles</taxon>
    </lineage>
</organism>
<comment type="caution">
    <text evidence="2">The sequence shown here is derived from an EMBL/GenBank/DDBJ whole genome shotgun (WGS) entry which is preliminary data.</text>
</comment>
<reference evidence="2" key="1">
    <citation type="journal article" date="2022" name="bioRxiv">
        <title>Sequencing and chromosome-scale assembly of the giantPleurodeles waltlgenome.</title>
        <authorList>
            <person name="Brown T."/>
            <person name="Elewa A."/>
            <person name="Iarovenko S."/>
            <person name="Subramanian E."/>
            <person name="Araus A.J."/>
            <person name="Petzold A."/>
            <person name="Susuki M."/>
            <person name="Suzuki K.-i.T."/>
            <person name="Hayashi T."/>
            <person name="Toyoda A."/>
            <person name="Oliveira C."/>
            <person name="Osipova E."/>
            <person name="Leigh N.D."/>
            <person name="Simon A."/>
            <person name="Yun M.H."/>
        </authorList>
    </citation>
    <scope>NUCLEOTIDE SEQUENCE</scope>
    <source>
        <strain evidence="2">20211129_DDA</strain>
        <tissue evidence="2">Liver</tissue>
    </source>
</reference>
<feature type="region of interest" description="Disordered" evidence="1">
    <location>
        <begin position="233"/>
        <end position="253"/>
    </location>
</feature>
<protein>
    <submittedName>
        <fullName evidence="2">Uncharacterized protein</fullName>
    </submittedName>
</protein>
<accession>A0AAV7NCR1</accession>
<keyword evidence="3" id="KW-1185">Reference proteome</keyword>
<dbReference type="Proteomes" id="UP001066276">
    <property type="component" value="Chromosome 8"/>
</dbReference>
<sequence>MAHEYPDDDQNRAYDAGHYDQHMEERSGEVLEFHVQDSLKKALVKALRPFVQPIFNFGARRFGSGSGNPTLVKVNNNEPSWSSSYHSLEQFINAILNDHKYEAFKSHKATPFQTTLNTSDESNSSDSDDNSTPDKTQGKRKHKTHHAEGTLIPPRSSSEGGDDLGNSMLEGPVEVSSGIVHLLCCPGANSDIGESFIGANEPSTSSHSGREIVDYGMENIRCMKGAWSGHRIRWPPEASAPRGGGTQAGDESAAEARSLFQTSYWRLEDAAAAVLQERCRLATPGEPVLRKCSMGQS</sequence>
<feature type="region of interest" description="Disordered" evidence="1">
    <location>
        <begin position="114"/>
        <end position="170"/>
    </location>
</feature>
<feature type="compositionally biased region" description="Low complexity" evidence="1">
    <location>
        <begin position="114"/>
        <end position="125"/>
    </location>
</feature>
<evidence type="ECO:0000313" key="3">
    <source>
        <dbReference type="Proteomes" id="UP001066276"/>
    </source>
</evidence>
<proteinExistence type="predicted"/>
<dbReference type="EMBL" id="JANPWB010000012">
    <property type="protein sequence ID" value="KAJ1113234.1"/>
    <property type="molecule type" value="Genomic_DNA"/>
</dbReference>
<dbReference type="AlphaFoldDB" id="A0AAV7NCR1"/>